<evidence type="ECO:0000313" key="6">
    <source>
        <dbReference type="Proteomes" id="UP001597197"/>
    </source>
</evidence>
<organism evidence="5 6">
    <name type="scientific">Hymenobacter bucti</name>
    <dbReference type="NCBI Taxonomy" id="1844114"/>
    <lineage>
        <taxon>Bacteria</taxon>
        <taxon>Pseudomonadati</taxon>
        <taxon>Bacteroidota</taxon>
        <taxon>Cytophagia</taxon>
        <taxon>Cytophagales</taxon>
        <taxon>Hymenobacteraceae</taxon>
        <taxon>Hymenobacter</taxon>
    </lineage>
</organism>
<keyword evidence="6" id="KW-1185">Reference proteome</keyword>
<dbReference type="Gene3D" id="3.40.50.1820">
    <property type="entry name" value="alpha/beta hydrolase"/>
    <property type="match status" value="1"/>
</dbReference>
<evidence type="ECO:0000256" key="1">
    <source>
        <dbReference type="ARBA" id="ARBA00005964"/>
    </source>
</evidence>
<protein>
    <recommendedName>
        <fullName evidence="3">Carboxylic ester hydrolase</fullName>
        <ecNumber evidence="3">3.1.1.-</ecNumber>
    </recommendedName>
</protein>
<feature type="domain" description="Carboxylesterase type B" evidence="4">
    <location>
        <begin position="30"/>
        <end position="522"/>
    </location>
</feature>
<dbReference type="InterPro" id="IPR029058">
    <property type="entry name" value="AB_hydrolase_fold"/>
</dbReference>
<feature type="chain" id="PRO_5044971450" description="Carboxylic ester hydrolase" evidence="3">
    <location>
        <begin position="24"/>
        <end position="526"/>
    </location>
</feature>
<dbReference type="SUPFAM" id="SSF53474">
    <property type="entry name" value="alpha/beta-Hydrolases"/>
    <property type="match status" value="1"/>
</dbReference>
<dbReference type="EMBL" id="JBHUFD010000003">
    <property type="protein sequence ID" value="MFD1872650.1"/>
    <property type="molecule type" value="Genomic_DNA"/>
</dbReference>
<dbReference type="PROSITE" id="PS00122">
    <property type="entry name" value="CARBOXYLESTERASE_B_1"/>
    <property type="match status" value="1"/>
</dbReference>
<dbReference type="InterPro" id="IPR019826">
    <property type="entry name" value="Carboxylesterase_B_AS"/>
</dbReference>
<feature type="signal peptide" evidence="3">
    <location>
        <begin position="1"/>
        <end position="23"/>
    </location>
</feature>
<evidence type="ECO:0000259" key="4">
    <source>
        <dbReference type="Pfam" id="PF00135"/>
    </source>
</evidence>
<dbReference type="PANTHER" id="PTHR43918:SF4">
    <property type="entry name" value="CARBOXYLIC ESTER HYDROLASE"/>
    <property type="match status" value="1"/>
</dbReference>
<dbReference type="Pfam" id="PF00135">
    <property type="entry name" value="COesterase"/>
    <property type="match status" value="1"/>
</dbReference>
<name>A0ABW4QUE2_9BACT</name>
<proteinExistence type="inferred from homology"/>
<sequence length="526" mass="55964">MKELLTLFSFLGLLLARTPPARAQSDDGLVATTEAGQVRGQRVGEVLVFKGIPYAAPPVGALRFAAPAPHQPWPGVRDATHSGPTAPYNRPPAGDIDDQPVFGPGWVKGDEYLTTNVWTPALTSPARPVLVYIHGGAFVVGTSDVPLFDGTAFAQKGVVLVSLNYRLGLEGFLKIQGVPSNLGIRDQLAALRWVQANIARFGGDPANVTICGESAGGMSVATLLGSPAAQGLFRRAILMSGSGQAVLSGEQADRIAAKYAKVLKIKNTAEAYRRFTPEQLLAAQQKVTPKMVKLDTKDYADPGSGTVFYFPVIDGDIVPAVPLTSVQQGAGSAVDVLVGYNSDEANYFLVPTGLLKKIKSNFVLALATKRLHPAPAALITVYKQAYPTKGLGELLSAMVTAFQFQVPSVHLADAHARQPGRTYMYEFGWPSSVAGGTYGAYHGVELPFVFNHLPLVTGPRGMLGAGGGPAALADKMQDAWVEFAKTGSPGWAPYTPTERQTMLFNTSSQLQTNPHAKELRAWEGVR</sequence>
<keyword evidence="3" id="KW-0732">Signal</keyword>
<evidence type="ECO:0000256" key="2">
    <source>
        <dbReference type="ARBA" id="ARBA00022801"/>
    </source>
</evidence>
<dbReference type="RefSeq" id="WP_382313095.1">
    <property type="nucleotide sequence ID" value="NZ_JBHUFD010000003.1"/>
</dbReference>
<dbReference type="InterPro" id="IPR002018">
    <property type="entry name" value="CarbesteraseB"/>
</dbReference>
<keyword evidence="2 3" id="KW-0378">Hydrolase</keyword>
<accession>A0ABW4QUE2</accession>
<dbReference type="PANTHER" id="PTHR43918">
    <property type="entry name" value="ACETYLCHOLINESTERASE"/>
    <property type="match status" value="1"/>
</dbReference>
<comment type="similarity">
    <text evidence="1 3">Belongs to the type-B carboxylesterase/lipase family.</text>
</comment>
<reference evidence="6" key="1">
    <citation type="journal article" date="2019" name="Int. J. Syst. Evol. Microbiol.">
        <title>The Global Catalogue of Microorganisms (GCM) 10K type strain sequencing project: providing services to taxonomists for standard genome sequencing and annotation.</title>
        <authorList>
            <consortium name="The Broad Institute Genomics Platform"/>
            <consortium name="The Broad Institute Genome Sequencing Center for Infectious Disease"/>
            <person name="Wu L."/>
            <person name="Ma J."/>
        </authorList>
    </citation>
    <scope>NUCLEOTIDE SEQUENCE [LARGE SCALE GENOMIC DNA]</scope>
    <source>
        <strain evidence="6">CGMCC 1.15795</strain>
    </source>
</reference>
<evidence type="ECO:0000256" key="3">
    <source>
        <dbReference type="RuleBase" id="RU361235"/>
    </source>
</evidence>
<gene>
    <name evidence="5" type="ORF">ACFSDX_09425</name>
</gene>
<evidence type="ECO:0000313" key="5">
    <source>
        <dbReference type="EMBL" id="MFD1872650.1"/>
    </source>
</evidence>
<dbReference type="EC" id="3.1.1.-" evidence="3"/>
<comment type="caution">
    <text evidence="5">The sequence shown here is derived from an EMBL/GenBank/DDBJ whole genome shotgun (WGS) entry which is preliminary data.</text>
</comment>
<dbReference type="Proteomes" id="UP001597197">
    <property type="component" value="Unassembled WGS sequence"/>
</dbReference>
<dbReference type="InterPro" id="IPR050654">
    <property type="entry name" value="AChE-related_enzymes"/>
</dbReference>